<feature type="transmembrane region" description="Helical" evidence="1">
    <location>
        <begin position="12"/>
        <end position="32"/>
    </location>
</feature>
<proteinExistence type="predicted"/>
<sequence>MFYCHSVSQYLSCYCIWCLFVALCGLVLWPSFDVILADQVSLVIPMLKLKKTTKKKVWLQEWQTRLLLTANSQHLCWQRHLRILTHEEFSQLLM</sequence>
<evidence type="ECO:0000313" key="2">
    <source>
        <dbReference type="EMBL" id="ONI12506.1"/>
    </source>
</evidence>
<dbReference type="Proteomes" id="UP000006882">
    <property type="component" value="Chromosome G4"/>
</dbReference>
<keyword evidence="3" id="KW-1185">Reference proteome</keyword>
<dbReference type="AlphaFoldDB" id="A0A251PLQ2"/>
<organism evidence="2 3">
    <name type="scientific">Prunus persica</name>
    <name type="common">Peach</name>
    <name type="synonym">Amygdalus persica</name>
    <dbReference type="NCBI Taxonomy" id="3760"/>
    <lineage>
        <taxon>Eukaryota</taxon>
        <taxon>Viridiplantae</taxon>
        <taxon>Streptophyta</taxon>
        <taxon>Embryophyta</taxon>
        <taxon>Tracheophyta</taxon>
        <taxon>Spermatophyta</taxon>
        <taxon>Magnoliopsida</taxon>
        <taxon>eudicotyledons</taxon>
        <taxon>Gunneridae</taxon>
        <taxon>Pentapetalae</taxon>
        <taxon>rosids</taxon>
        <taxon>fabids</taxon>
        <taxon>Rosales</taxon>
        <taxon>Rosaceae</taxon>
        <taxon>Amygdaloideae</taxon>
        <taxon>Amygdaleae</taxon>
        <taxon>Prunus</taxon>
    </lineage>
</organism>
<evidence type="ECO:0000313" key="3">
    <source>
        <dbReference type="Proteomes" id="UP000006882"/>
    </source>
</evidence>
<accession>A0A251PLQ2</accession>
<dbReference type="Gramene" id="ONI12506">
    <property type="protein sequence ID" value="ONI12506"/>
    <property type="gene ID" value="PRUPE_4G169100"/>
</dbReference>
<gene>
    <name evidence="2" type="ORF">PRUPE_4G169100</name>
</gene>
<reference evidence="2 3" key="1">
    <citation type="journal article" date="2013" name="Nat. Genet.">
        <title>The high-quality draft genome of peach (Prunus persica) identifies unique patterns of genetic diversity, domestication and genome evolution.</title>
        <authorList>
            <consortium name="International Peach Genome Initiative"/>
            <person name="Verde I."/>
            <person name="Abbott A.G."/>
            <person name="Scalabrin S."/>
            <person name="Jung S."/>
            <person name="Shu S."/>
            <person name="Marroni F."/>
            <person name="Zhebentyayeva T."/>
            <person name="Dettori M.T."/>
            <person name="Grimwood J."/>
            <person name="Cattonaro F."/>
            <person name="Zuccolo A."/>
            <person name="Rossini L."/>
            <person name="Jenkins J."/>
            <person name="Vendramin E."/>
            <person name="Meisel L.A."/>
            <person name="Decroocq V."/>
            <person name="Sosinski B."/>
            <person name="Prochnik S."/>
            <person name="Mitros T."/>
            <person name="Policriti A."/>
            <person name="Cipriani G."/>
            <person name="Dondini L."/>
            <person name="Ficklin S."/>
            <person name="Goodstein D.M."/>
            <person name="Xuan P."/>
            <person name="Del Fabbro C."/>
            <person name="Aramini V."/>
            <person name="Copetti D."/>
            <person name="Gonzalez S."/>
            <person name="Horner D.S."/>
            <person name="Falchi R."/>
            <person name="Lucas S."/>
            <person name="Mica E."/>
            <person name="Maldonado J."/>
            <person name="Lazzari B."/>
            <person name="Bielenberg D."/>
            <person name="Pirona R."/>
            <person name="Miculan M."/>
            <person name="Barakat A."/>
            <person name="Testolin R."/>
            <person name="Stella A."/>
            <person name="Tartarini S."/>
            <person name="Tonutti P."/>
            <person name="Arus P."/>
            <person name="Orellana A."/>
            <person name="Wells C."/>
            <person name="Main D."/>
            <person name="Vizzotto G."/>
            <person name="Silva H."/>
            <person name="Salamini F."/>
            <person name="Schmutz J."/>
            <person name="Morgante M."/>
            <person name="Rokhsar D.S."/>
        </authorList>
    </citation>
    <scope>NUCLEOTIDE SEQUENCE [LARGE SCALE GENOMIC DNA]</scope>
    <source>
        <strain evidence="3">cv. Nemared</strain>
    </source>
</reference>
<keyword evidence="1" id="KW-0472">Membrane</keyword>
<dbReference type="STRING" id="3760.A0A251PLQ2"/>
<evidence type="ECO:0000256" key="1">
    <source>
        <dbReference type="SAM" id="Phobius"/>
    </source>
</evidence>
<dbReference type="EMBL" id="CM007654">
    <property type="protein sequence ID" value="ONI12506.1"/>
    <property type="molecule type" value="Genomic_DNA"/>
</dbReference>
<name>A0A251PLQ2_PRUPE</name>
<protein>
    <submittedName>
        <fullName evidence="2">Uncharacterized protein</fullName>
    </submittedName>
</protein>
<keyword evidence="1" id="KW-0812">Transmembrane</keyword>
<keyword evidence="1" id="KW-1133">Transmembrane helix</keyword>